<proteinExistence type="inferred from homology"/>
<dbReference type="InterPro" id="IPR002921">
    <property type="entry name" value="Fungal_lipase-type"/>
</dbReference>
<feature type="domain" description="Fungal lipase-type" evidence="4">
    <location>
        <begin position="173"/>
        <end position="310"/>
    </location>
</feature>
<dbReference type="EMBL" id="JAGPYM010000026">
    <property type="protein sequence ID" value="KAH6880470.1"/>
    <property type="molecule type" value="Genomic_DNA"/>
</dbReference>
<name>A0A9P8VWF7_9HYPO</name>
<keyword evidence="6" id="KW-1185">Reference proteome</keyword>
<gene>
    <name evidence="5" type="ORF">B0T10DRAFT_609557</name>
</gene>
<dbReference type="AlphaFoldDB" id="A0A9P8VWF7"/>
<evidence type="ECO:0000256" key="1">
    <source>
        <dbReference type="ARBA" id="ARBA00043996"/>
    </source>
</evidence>
<keyword evidence="5" id="KW-0378">Hydrolase</keyword>
<evidence type="ECO:0000313" key="6">
    <source>
        <dbReference type="Proteomes" id="UP000777438"/>
    </source>
</evidence>
<dbReference type="Gene3D" id="3.40.50.1820">
    <property type="entry name" value="alpha/beta hydrolase"/>
    <property type="match status" value="1"/>
</dbReference>
<dbReference type="OrthoDB" id="426718at2759"/>
<dbReference type="SUPFAM" id="SSF53474">
    <property type="entry name" value="alpha/beta-Hydrolases"/>
    <property type="match status" value="1"/>
</dbReference>
<dbReference type="GO" id="GO:0016787">
    <property type="term" value="F:hydrolase activity"/>
    <property type="evidence" value="ECO:0007669"/>
    <property type="project" value="UniProtKB-KW"/>
</dbReference>
<evidence type="ECO:0000256" key="3">
    <source>
        <dbReference type="ARBA" id="ARBA00048461"/>
    </source>
</evidence>
<dbReference type="InterPro" id="IPR051218">
    <property type="entry name" value="Sec_MonoDiacylglyc_Lipase"/>
</dbReference>
<dbReference type="PANTHER" id="PTHR45856:SF24">
    <property type="entry name" value="FUNGAL LIPASE-LIKE DOMAIN-CONTAINING PROTEIN"/>
    <property type="match status" value="1"/>
</dbReference>
<reference evidence="5 6" key="1">
    <citation type="journal article" date="2021" name="Nat. Commun.">
        <title>Genetic determinants of endophytism in the Arabidopsis root mycobiome.</title>
        <authorList>
            <person name="Mesny F."/>
            <person name="Miyauchi S."/>
            <person name="Thiergart T."/>
            <person name="Pickel B."/>
            <person name="Atanasova L."/>
            <person name="Karlsson M."/>
            <person name="Huettel B."/>
            <person name="Barry K.W."/>
            <person name="Haridas S."/>
            <person name="Chen C."/>
            <person name="Bauer D."/>
            <person name="Andreopoulos W."/>
            <person name="Pangilinan J."/>
            <person name="LaButti K."/>
            <person name="Riley R."/>
            <person name="Lipzen A."/>
            <person name="Clum A."/>
            <person name="Drula E."/>
            <person name="Henrissat B."/>
            <person name="Kohler A."/>
            <person name="Grigoriev I.V."/>
            <person name="Martin F.M."/>
            <person name="Hacquard S."/>
        </authorList>
    </citation>
    <scope>NUCLEOTIDE SEQUENCE [LARGE SCALE GENOMIC DNA]</scope>
    <source>
        <strain evidence="5 6">MPI-CAGE-CH-0241</strain>
    </source>
</reference>
<organism evidence="5 6">
    <name type="scientific">Thelonectria olida</name>
    <dbReference type="NCBI Taxonomy" id="1576542"/>
    <lineage>
        <taxon>Eukaryota</taxon>
        <taxon>Fungi</taxon>
        <taxon>Dikarya</taxon>
        <taxon>Ascomycota</taxon>
        <taxon>Pezizomycotina</taxon>
        <taxon>Sordariomycetes</taxon>
        <taxon>Hypocreomycetidae</taxon>
        <taxon>Hypocreales</taxon>
        <taxon>Nectriaceae</taxon>
        <taxon>Thelonectria</taxon>
    </lineage>
</organism>
<dbReference type="InterPro" id="IPR029058">
    <property type="entry name" value="AB_hydrolase_fold"/>
</dbReference>
<accession>A0A9P8VWF7</accession>
<dbReference type="Proteomes" id="UP000777438">
    <property type="component" value="Unassembled WGS sequence"/>
</dbReference>
<evidence type="ECO:0000259" key="4">
    <source>
        <dbReference type="Pfam" id="PF01764"/>
    </source>
</evidence>
<dbReference type="GO" id="GO:0006629">
    <property type="term" value="P:lipid metabolic process"/>
    <property type="evidence" value="ECO:0007669"/>
    <property type="project" value="InterPro"/>
</dbReference>
<comment type="caution">
    <text evidence="5">The sequence shown here is derived from an EMBL/GenBank/DDBJ whole genome shotgun (WGS) entry which is preliminary data.</text>
</comment>
<comment type="similarity">
    <text evidence="1">Belongs to the AB hydrolase superfamily. Lipase family. Class 3 subfamily.</text>
</comment>
<dbReference type="CDD" id="cd00519">
    <property type="entry name" value="Lipase_3"/>
    <property type="match status" value="1"/>
</dbReference>
<evidence type="ECO:0000256" key="2">
    <source>
        <dbReference type="ARBA" id="ARBA00047591"/>
    </source>
</evidence>
<dbReference type="Pfam" id="PF01764">
    <property type="entry name" value="Lipase_3"/>
    <property type="match status" value="1"/>
</dbReference>
<sequence>MPSQDQEQARHLDESIGLKFVRFAISSPAALRSLFGVSAATSAAVGDASRSLASSDNSAATSKAVKELSEHINIILEGDRPQIGELSVSKYLGKVDDLRESRLSEPEEGFKNFQAPAETWHLIATAVKHSAASYKKSAPADYQGVFIKPRTVFHHIKATRIEVVEESGEHVIIVSIRGSATLDDWLLNFNGDHIAANIEETLDQTRRWHRGFLESFKSGEAGIAEGIQQIVTKNPQARHLLFTGHSAGGAIAQLCYNACGSADSSIGRAASGLVRIDCITFGAPPVAKTPIMPRPAPSVFLSIMNEGDPVVLAQREFIKSLFGVYLLSKTEWDEKYPQGFEMPQAELHVSGTCVVMRDTNEDEEDEILQVIEAKNELVEGTLFGNFLLHLMRVYTHRVETLVTAALETPARRILRSRALWIRLVD</sequence>
<dbReference type="PANTHER" id="PTHR45856">
    <property type="entry name" value="ALPHA/BETA-HYDROLASES SUPERFAMILY PROTEIN"/>
    <property type="match status" value="1"/>
</dbReference>
<evidence type="ECO:0000313" key="5">
    <source>
        <dbReference type="EMBL" id="KAH6880470.1"/>
    </source>
</evidence>
<protein>
    <submittedName>
        <fullName evidence="5">Alpha/Beta hydrolase protein</fullName>
    </submittedName>
</protein>
<comment type="catalytic activity">
    <reaction evidence="2">
        <text>a diacylglycerol + H2O = a monoacylglycerol + a fatty acid + H(+)</text>
        <dbReference type="Rhea" id="RHEA:32731"/>
        <dbReference type="ChEBI" id="CHEBI:15377"/>
        <dbReference type="ChEBI" id="CHEBI:15378"/>
        <dbReference type="ChEBI" id="CHEBI:17408"/>
        <dbReference type="ChEBI" id="CHEBI:18035"/>
        <dbReference type="ChEBI" id="CHEBI:28868"/>
    </reaction>
</comment>
<comment type="catalytic activity">
    <reaction evidence="3">
        <text>a monoacylglycerol + H2O = glycerol + a fatty acid + H(+)</text>
        <dbReference type="Rhea" id="RHEA:15245"/>
        <dbReference type="ChEBI" id="CHEBI:15377"/>
        <dbReference type="ChEBI" id="CHEBI:15378"/>
        <dbReference type="ChEBI" id="CHEBI:17408"/>
        <dbReference type="ChEBI" id="CHEBI:17754"/>
        <dbReference type="ChEBI" id="CHEBI:28868"/>
    </reaction>
</comment>